<organism evidence="2 3">
    <name type="scientific">Allacma fusca</name>
    <dbReference type="NCBI Taxonomy" id="39272"/>
    <lineage>
        <taxon>Eukaryota</taxon>
        <taxon>Metazoa</taxon>
        <taxon>Ecdysozoa</taxon>
        <taxon>Arthropoda</taxon>
        <taxon>Hexapoda</taxon>
        <taxon>Collembola</taxon>
        <taxon>Symphypleona</taxon>
        <taxon>Sminthuridae</taxon>
        <taxon>Allacma</taxon>
    </lineage>
</organism>
<dbReference type="EMBL" id="CAJVCH010455999">
    <property type="protein sequence ID" value="CAG7819658.1"/>
    <property type="molecule type" value="Genomic_DNA"/>
</dbReference>
<feature type="region of interest" description="Disordered" evidence="1">
    <location>
        <begin position="17"/>
        <end position="102"/>
    </location>
</feature>
<dbReference type="Proteomes" id="UP000708208">
    <property type="component" value="Unassembled WGS sequence"/>
</dbReference>
<reference evidence="2" key="1">
    <citation type="submission" date="2021-06" db="EMBL/GenBank/DDBJ databases">
        <authorList>
            <person name="Hodson N. C."/>
            <person name="Mongue J. A."/>
            <person name="Jaron S. K."/>
        </authorList>
    </citation>
    <scope>NUCLEOTIDE SEQUENCE</scope>
</reference>
<accession>A0A8J2PF69</accession>
<dbReference type="OrthoDB" id="9997739at2759"/>
<gene>
    <name evidence="2" type="ORF">AFUS01_LOCUS30089</name>
</gene>
<evidence type="ECO:0000256" key="1">
    <source>
        <dbReference type="SAM" id="MobiDB-lite"/>
    </source>
</evidence>
<name>A0A8J2PF69_9HEXA</name>
<evidence type="ECO:0000313" key="2">
    <source>
        <dbReference type="EMBL" id="CAG7819658.1"/>
    </source>
</evidence>
<feature type="non-terminal residue" evidence="2">
    <location>
        <position position="1"/>
    </location>
</feature>
<dbReference type="AlphaFoldDB" id="A0A8J2PF69"/>
<protein>
    <submittedName>
        <fullName evidence="2">Uncharacterized protein</fullName>
    </submittedName>
</protein>
<sequence>TDNTANEVFHCVHFECPSQLEEDGTPPPIGSEEAKGSGVSQSPNNGSSASVSRSSPIPAPTNNRSSSPTLTPPEQDVKALVEPSASSRSQQPAEAVEDEEPGIFVRFLNEQEIQDRNMPFE</sequence>
<comment type="caution">
    <text evidence="2">The sequence shown here is derived from an EMBL/GenBank/DDBJ whole genome shotgun (WGS) entry which is preliminary data.</text>
</comment>
<keyword evidence="3" id="KW-1185">Reference proteome</keyword>
<feature type="compositionally biased region" description="Low complexity" evidence="1">
    <location>
        <begin position="39"/>
        <end position="56"/>
    </location>
</feature>
<proteinExistence type="predicted"/>
<evidence type="ECO:0000313" key="3">
    <source>
        <dbReference type="Proteomes" id="UP000708208"/>
    </source>
</evidence>